<keyword evidence="1" id="KW-0119">Carbohydrate metabolism</keyword>
<comment type="caution">
    <text evidence="2">The sequence shown here is derived from an EMBL/GenBank/DDBJ whole genome shotgun (WGS) entry which is preliminary data.</text>
</comment>
<dbReference type="EC" id="2.7.1.170" evidence="1"/>
<dbReference type="PANTHER" id="PTHR30605:SF0">
    <property type="entry name" value="ANHYDRO-N-ACETYLMURAMIC ACID KINASE"/>
    <property type="match status" value="1"/>
</dbReference>
<dbReference type="GO" id="GO:0009254">
    <property type="term" value="P:peptidoglycan turnover"/>
    <property type="evidence" value="ECO:0007669"/>
    <property type="project" value="UniProtKB-UniRule"/>
</dbReference>
<keyword evidence="1 2" id="KW-0418">Kinase</keyword>
<dbReference type="GO" id="GO:0006040">
    <property type="term" value="P:amino sugar metabolic process"/>
    <property type="evidence" value="ECO:0007669"/>
    <property type="project" value="InterPro"/>
</dbReference>
<proteinExistence type="inferred from homology"/>
<evidence type="ECO:0000256" key="1">
    <source>
        <dbReference type="HAMAP-Rule" id="MF_01270"/>
    </source>
</evidence>
<evidence type="ECO:0000313" key="2">
    <source>
        <dbReference type="EMBL" id="RRJ23522.1"/>
    </source>
</evidence>
<dbReference type="Pfam" id="PF03702">
    <property type="entry name" value="AnmK"/>
    <property type="match status" value="1"/>
</dbReference>
<evidence type="ECO:0000313" key="3">
    <source>
        <dbReference type="Proteomes" id="UP000276260"/>
    </source>
</evidence>
<dbReference type="GO" id="GO:0005524">
    <property type="term" value="F:ATP binding"/>
    <property type="evidence" value="ECO:0007669"/>
    <property type="project" value="UniProtKB-UniRule"/>
</dbReference>
<dbReference type="OrthoDB" id="9763949at2"/>
<reference evidence="2 3" key="1">
    <citation type="submission" date="2018-11" db="EMBL/GenBank/DDBJ databases">
        <title>Draft genome analysis of Rheinheimera mesophila isolated from an industrial waste site.</title>
        <authorList>
            <person name="Yu Q."/>
            <person name="Qi Y."/>
            <person name="Zhang H."/>
            <person name="Lu Y."/>
            <person name="Pu J."/>
        </authorList>
    </citation>
    <scope>NUCLEOTIDE SEQUENCE [LARGE SCALE GENOMIC DNA]</scope>
    <source>
        <strain evidence="2 3">IITR13</strain>
    </source>
</reference>
<dbReference type="CDD" id="cd24050">
    <property type="entry name" value="ASKHA_NBD_ANMK"/>
    <property type="match status" value="1"/>
</dbReference>
<dbReference type="NCBIfam" id="NF007139">
    <property type="entry name" value="PRK09585.1-3"/>
    <property type="match status" value="1"/>
</dbReference>
<dbReference type="Proteomes" id="UP000276260">
    <property type="component" value="Unassembled WGS sequence"/>
</dbReference>
<dbReference type="InterPro" id="IPR043129">
    <property type="entry name" value="ATPase_NBD"/>
</dbReference>
<dbReference type="UniPathway" id="UPA00343"/>
<accession>A0A3P3QQI5</accession>
<dbReference type="UniPathway" id="UPA00544"/>
<keyword evidence="1" id="KW-0547">Nucleotide-binding</keyword>
<gene>
    <name evidence="1" type="primary">anmK</name>
    <name evidence="2" type="ORF">EIK76_05505</name>
</gene>
<dbReference type="AlphaFoldDB" id="A0A3P3QQI5"/>
<dbReference type="Gene3D" id="3.30.420.40">
    <property type="match status" value="2"/>
</dbReference>
<dbReference type="GO" id="GO:0016773">
    <property type="term" value="F:phosphotransferase activity, alcohol group as acceptor"/>
    <property type="evidence" value="ECO:0007669"/>
    <property type="project" value="UniProtKB-UniRule"/>
</dbReference>
<keyword evidence="1 2" id="KW-0808">Transferase</keyword>
<dbReference type="GO" id="GO:0016301">
    <property type="term" value="F:kinase activity"/>
    <property type="evidence" value="ECO:0007669"/>
    <property type="project" value="UniProtKB-KW"/>
</dbReference>
<name>A0A3P3QQI5_9GAMM</name>
<dbReference type="GO" id="GO:0097175">
    <property type="term" value="P:1,6-anhydro-N-acetyl-beta-muramic acid catabolic process"/>
    <property type="evidence" value="ECO:0007669"/>
    <property type="project" value="UniProtKB-UniRule"/>
</dbReference>
<dbReference type="RefSeq" id="WP_046518202.1">
    <property type="nucleotide sequence ID" value="NZ_LAVS01000001.1"/>
</dbReference>
<comment type="pathway">
    <text evidence="1">Cell wall biogenesis; peptidoglycan recycling.</text>
</comment>
<comment type="pathway">
    <text evidence="1">Amino-sugar metabolism; 1,6-anhydro-N-acetylmuramate degradation.</text>
</comment>
<dbReference type="SUPFAM" id="SSF53067">
    <property type="entry name" value="Actin-like ATPase domain"/>
    <property type="match status" value="1"/>
</dbReference>
<dbReference type="InterPro" id="IPR005338">
    <property type="entry name" value="Anhydro_N_Ac-Mur_kinase"/>
</dbReference>
<dbReference type="NCBIfam" id="NF007148">
    <property type="entry name" value="PRK09585.3-2"/>
    <property type="match status" value="1"/>
</dbReference>
<comment type="catalytic activity">
    <reaction evidence="1">
        <text>1,6-anhydro-N-acetyl-beta-muramate + ATP + H2O = N-acetyl-D-muramate 6-phosphate + ADP + H(+)</text>
        <dbReference type="Rhea" id="RHEA:24952"/>
        <dbReference type="ChEBI" id="CHEBI:15377"/>
        <dbReference type="ChEBI" id="CHEBI:15378"/>
        <dbReference type="ChEBI" id="CHEBI:30616"/>
        <dbReference type="ChEBI" id="CHEBI:58690"/>
        <dbReference type="ChEBI" id="CHEBI:58722"/>
        <dbReference type="ChEBI" id="CHEBI:456216"/>
        <dbReference type="EC" id="2.7.1.170"/>
    </reaction>
</comment>
<sequence>MSGLYIGIMSGTSLDGIDLVLVRFGKSEQNALQPQLLDSLLLPFPTQLRQQLNQLTQSGPDELELMGLVEQQLALAYAEAVNQFLAKNKLSPTQIEAIGCHGQTIRHRPYAQFPFTYQIGDMFRLAAETQIRVIADFRRKDMAYGGQGAPLVPAFHQAIFARPDSYRAILNIGGIANITLLQPNQPVRGFDTGPGNGLMDHWIQQQGLGLFDKDGLYAASGSIQQDLLANLLSDPYFQLQGPKSTGREYFNPQWLAQKLQAKNYAPADVQRTLTRFTAQSIKVALNNEAIEELFICGGGAYNKVLINDLQQLFPAVQVRQTASLGVKADDVEAMAFAWLAYAYDQKIPGNIPDVTGARKAVVLGAEFSS</sequence>
<dbReference type="PANTHER" id="PTHR30605">
    <property type="entry name" value="ANHYDRO-N-ACETYLMURAMIC ACID KINASE"/>
    <property type="match status" value="1"/>
</dbReference>
<keyword evidence="1" id="KW-0067">ATP-binding</keyword>
<protein>
    <recommendedName>
        <fullName evidence="1">Anhydro-N-acetylmuramic acid kinase</fullName>
        <ecNumber evidence="1">2.7.1.170</ecNumber>
    </recommendedName>
    <alternativeName>
        <fullName evidence="1">AnhMurNAc kinase</fullName>
    </alternativeName>
</protein>
<dbReference type="HAMAP" id="MF_01270">
    <property type="entry name" value="AnhMurNAc_kinase"/>
    <property type="match status" value="1"/>
</dbReference>
<keyword evidence="3" id="KW-1185">Reference proteome</keyword>
<feature type="binding site" evidence="1">
    <location>
        <begin position="11"/>
        <end position="18"/>
    </location>
    <ligand>
        <name>ATP</name>
        <dbReference type="ChEBI" id="CHEBI:30616"/>
    </ligand>
</feature>
<comment type="function">
    <text evidence="1">Catalyzes the specific phosphorylation of 1,6-anhydro-N-acetylmuramic acid (anhMurNAc) with the simultaneous cleavage of the 1,6-anhydro ring, generating MurNAc-6-P. Is required for the utilization of anhMurNAc either imported from the medium or derived from its own cell wall murein, and thus plays a role in cell wall recycling.</text>
</comment>
<dbReference type="EMBL" id="RRCF01000001">
    <property type="protein sequence ID" value="RRJ23522.1"/>
    <property type="molecule type" value="Genomic_DNA"/>
</dbReference>
<comment type="similarity">
    <text evidence="1">Belongs to the anhydro-N-acetylmuramic acid kinase family.</text>
</comment>
<organism evidence="2 3">
    <name type="scientific">Rheinheimera mesophila</name>
    <dbReference type="NCBI Taxonomy" id="1547515"/>
    <lineage>
        <taxon>Bacteria</taxon>
        <taxon>Pseudomonadati</taxon>
        <taxon>Pseudomonadota</taxon>
        <taxon>Gammaproteobacteria</taxon>
        <taxon>Chromatiales</taxon>
        <taxon>Chromatiaceae</taxon>
        <taxon>Rheinheimera</taxon>
    </lineage>
</organism>